<feature type="domain" description="T6SS immunity protein Tdi1 C-terminal" evidence="1">
    <location>
        <begin position="68"/>
        <end position="131"/>
    </location>
</feature>
<dbReference type="Pfam" id="PF08906">
    <property type="entry name" value="T6SS_Tdi1_C"/>
    <property type="match status" value="1"/>
</dbReference>
<proteinExistence type="predicted"/>
<dbReference type="Proteomes" id="UP001320876">
    <property type="component" value="Unassembled WGS sequence"/>
</dbReference>
<reference evidence="2 3" key="1">
    <citation type="submission" date="2022-10" db="EMBL/GenBank/DDBJ databases">
        <title>Luteolibacter arcticus strain CCTCC AB 2014275, whole genome shotgun sequencing project.</title>
        <authorList>
            <person name="Zhao G."/>
            <person name="Shen L."/>
        </authorList>
    </citation>
    <scope>NUCLEOTIDE SEQUENCE [LARGE SCALE GENOMIC DNA]</scope>
    <source>
        <strain evidence="2 3">CCTCC AB 2014275</strain>
    </source>
</reference>
<gene>
    <name evidence="2" type="ORF">OKA05_00630</name>
</gene>
<sequence length="149" mass="16637">MQFDEPKVIEALSQEWGWILPEIRTVMAVSTMGNVFLADSQQSYWRICPEELSAAIVARTPSELESVFADPESKADWQMWGLVSELLALYGEPEVGECFGLVIPALLGGDYAAGNIRRRCLYEYLGFTGDLAQQTKDLKDGETIKLEIV</sequence>
<dbReference type="InterPro" id="IPR015002">
    <property type="entry name" value="T6SS_Tdi1_C"/>
</dbReference>
<keyword evidence="3" id="KW-1185">Reference proteome</keyword>
<dbReference type="EMBL" id="JAPDDT010000001">
    <property type="protein sequence ID" value="MCW1921037.1"/>
    <property type="molecule type" value="Genomic_DNA"/>
</dbReference>
<evidence type="ECO:0000259" key="1">
    <source>
        <dbReference type="Pfam" id="PF08906"/>
    </source>
</evidence>
<name>A0ABT3GBP9_9BACT</name>
<accession>A0ABT3GBP9</accession>
<dbReference type="RefSeq" id="WP_264485146.1">
    <property type="nucleotide sequence ID" value="NZ_JAPDDT010000001.1"/>
</dbReference>
<evidence type="ECO:0000313" key="3">
    <source>
        <dbReference type="Proteomes" id="UP001320876"/>
    </source>
</evidence>
<evidence type="ECO:0000313" key="2">
    <source>
        <dbReference type="EMBL" id="MCW1921037.1"/>
    </source>
</evidence>
<protein>
    <submittedName>
        <fullName evidence="2">DUF1851 domain-containing protein</fullName>
    </submittedName>
</protein>
<comment type="caution">
    <text evidence="2">The sequence shown here is derived from an EMBL/GenBank/DDBJ whole genome shotgun (WGS) entry which is preliminary data.</text>
</comment>
<organism evidence="2 3">
    <name type="scientific">Luteolibacter arcticus</name>
    <dbReference type="NCBI Taxonomy" id="1581411"/>
    <lineage>
        <taxon>Bacteria</taxon>
        <taxon>Pseudomonadati</taxon>
        <taxon>Verrucomicrobiota</taxon>
        <taxon>Verrucomicrobiia</taxon>
        <taxon>Verrucomicrobiales</taxon>
        <taxon>Verrucomicrobiaceae</taxon>
        <taxon>Luteolibacter</taxon>
    </lineage>
</organism>